<dbReference type="PIRSF" id="PIRSF006468">
    <property type="entry name" value="BCAT1"/>
    <property type="match status" value="1"/>
</dbReference>
<comment type="pathway">
    <text evidence="2">Secondary metabolite biosynthesis.</text>
</comment>
<dbReference type="InterPro" id="IPR043132">
    <property type="entry name" value="BCAT-like_C"/>
</dbReference>
<dbReference type="InterPro" id="IPR043131">
    <property type="entry name" value="BCAT-like_N"/>
</dbReference>
<dbReference type="GO" id="GO:0009081">
    <property type="term" value="P:branched-chain amino acid metabolic process"/>
    <property type="evidence" value="ECO:0007669"/>
    <property type="project" value="InterPro"/>
</dbReference>
<comment type="similarity">
    <text evidence="3">Belongs to the class-IV pyridoxal-phosphate-dependent aminotransferase family.</text>
</comment>
<dbReference type="InterPro" id="IPR001544">
    <property type="entry name" value="Aminotrans_IV"/>
</dbReference>
<evidence type="ECO:0000256" key="6">
    <source>
        <dbReference type="ARBA" id="ARBA00022898"/>
    </source>
</evidence>
<keyword evidence="5" id="KW-0808">Transferase</keyword>
<dbReference type="Proteomes" id="UP000799441">
    <property type="component" value="Unassembled WGS sequence"/>
</dbReference>
<dbReference type="OrthoDB" id="409992at2759"/>
<organism evidence="8 9">
    <name type="scientific">Polychaeton citri CBS 116435</name>
    <dbReference type="NCBI Taxonomy" id="1314669"/>
    <lineage>
        <taxon>Eukaryota</taxon>
        <taxon>Fungi</taxon>
        <taxon>Dikarya</taxon>
        <taxon>Ascomycota</taxon>
        <taxon>Pezizomycotina</taxon>
        <taxon>Dothideomycetes</taxon>
        <taxon>Dothideomycetidae</taxon>
        <taxon>Capnodiales</taxon>
        <taxon>Capnodiaceae</taxon>
        <taxon>Polychaeton</taxon>
    </lineage>
</organism>
<dbReference type="Pfam" id="PF01063">
    <property type="entry name" value="Aminotran_4"/>
    <property type="match status" value="1"/>
</dbReference>
<dbReference type="PANTHER" id="PTHR42825">
    <property type="entry name" value="AMINO ACID AMINOTRANSFERASE"/>
    <property type="match status" value="1"/>
</dbReference>
<evidence type="ECO:0000313" key="8">
    <source>
        <dbReference type="EMBL" id="KAF2716894.1"/>
    </source>
</evidence>
<evidence type="ECO:0000256" key="7">
    <source>
        <dbReference type="PIRSR" id="PIRSR006468-1"/>
    </source>
</evidence>
<gene>
    <name evidence="8" type="ORF">K431DRAFT_323510</name>
</gene>
<dbReference type="InterPro" id="IPR005786">
    <property type="entry name" value="B_amino_transII"/>
</dbReference>
<name>A0A9P4UJY7_9PEZI</name>
<comment type="cofactor">
    <cofactor evidence="1">
        <name>pyridoxal 5'-phosphate</name>
        <dbReference type="ChEBI" id="CHEBI:597326"/>
    </cofactor>
</comment>
<evidence type="ECO:0000256" key="5">
    <source>
        <dbReference type="ARBA" id="ARBA00022679"/>
    </source>
</evidence>
<dbReference type="AlphaFoldDB" id="A0A9P4UJY7"/>
<keyword evidence="6" id="KW-0663">Pyridoxal phosphate</keyword>
<evidence type="ECO:0000256" key="4">
    <source>
        <dbReference type="ARBA" id="ARBA00022576"/>
    </source>
</evidence>
<keyword evidence="4 8" id="KW-0032">Aminotransferase</keyword>
<sequence>MPLPLQPREGIVSLNEDWTSPAVALTAPNGHVQSRWTRSSGEWSELEFVRDPVLHVHGLSNVFQYGQEAYEGMKAFRAPSGEINIFRPTLHAARLNNSADLVSIEPVPEELFIRAVQLAVSRNADIVPPHDAKCMLYIRPFVFGTGPWFQVSPPNEYLFCVFVVPLGAYHGVHPIDALVLEDFDRAAPRGTGGGKVGGNYAPVMRWSERAKSEGFSITLHLDSQTRSEIEEFSTSGFVGFHTVEADGHTTTTVVMPDSKNIVDSITSRSIQQLGESLGWSVVKRAIKYEELKDFSEVVACGTAATIVPIASITRKSTMDKFIYQNGDRAPGPCAQLLSQMLDDIYRGRVEDRFGWLLPVSKHETRAE</sequence>
<keyword evidence="9" id="KW-1185">Reference proteome</keyword>
<dbReference type="Gene3D" id="3.30.470.10">
    <property type="match status" value="1"/>
</dbReference>
<evidence type="ECO:0000256" key="3">
    <source>
        <dbReference type="ARBA" id="ARBA00009320"/>
    </source>
</evidence>
<evidence type="ECO:0000256" key="2">
    <source>
        <dbReference type="ARBA" id="ARBA00005179"/>
    </source>
</evidence>
<dbReference type="GO" id="GO:0004084">
    <property type="term" value="F:branched-chain-amino-acid transaminase activity"/>
    <property type="evidence" value="ECO:0007669"/>
    <property type="project" value="InterPro"/>
</dbReference>
<evidence type="ECO:0000313" key="9">
    <source>
        <dbReference type="Proteomes" id="UP000799441"/>
    </source>
</evidence>
<dbReference type="FunFam" id="3.20.10.10:FF:000010">
    <property type="entry name" value="Branched-chain amino acid aminotransferase"/>
    <property type="match status" value="1"/>
</dbReference>
<comment type="caution">
    <text evidence="8">The sequence shown here is derived from an EMBL/GenBank/DDBJ whole genome shotgun (WGS) entry which is preliminary data.</text>
</comment>
<dbReference type="SUPFAM" id="SSF56752">
    <property type="entry name" value="D-aminoacid aminotransferase-like PLP-dependent enzymes"/>
    <property type="match status" value="1"/>
</dbReference>
<dbReference type="Gene3D" id="3.20.10.10">
    <property type="entry name" value="D-amino Acid Aminotransferase, subunit A, domain 2"/>
    <property type="match status" value="1"/>
</dbReference>
<dbReference type="InterPro" id="IPR036038">
    <property type="entry name" value="Aminotransferase-like"/>
</dbReference>
<protein>
    <submittedName>
        <fullName evidence="8">Branched-chain amino acid aminotransferase II</fullName>
    </submittedName>
</protein>
<dbReference type="NCBIfam" id="TIGR01123">
    <property type="entry name" value="ilvE_II"/>
    <property type="match status" value="1"/>
</dbReference>
<feature type="modified residue" description="N6-(pyridoxal phosphate)lysine" evidence="7">
    <location>
        <position position="195"/>
    </location>
</feature>
<evidence type="ECO:0000256" key="1">
    <source>
        <dbReference type="ARBA" id="ARBA00001933"/>
    </source>
</evidence>
<dbReference type="EMBL" id="MU003858">
    <property type="protein sequence ID" value="KAF2716894.1"/>
    <property type="molecule type" value="Genomic_DNA"/>
</dbReference>
<proteinExistence type="inferred from homology"/>
<accession>A0A9P4UJY7</accession>
<dbReference type="PANTHER" id="PTHR42825:SF2">
    <property type="entry name" value="BRANCHED-CHAIN-AMINO-ACID AMINOTRANSFERASE 3, CHLOROPLASTIC-RELATED"/>
    <property type="match status" value="1"/>
</dbReference>
<reference evidence="8" key="1">
    <citation type="journal article" date="2020" name="Stud. Mycol.">
        <title>101 Dothideomycetes genomes: a test case for predicting lifestyles and emergence of pathogens.</title>
        <authorList>
            <person name="Haridas S."/>
            <person name="Albert R."/>
            <person name="Binder M."/>
            <person name="Bloem J."/>
            <person name="Labutti K."/>
            <person name="Salamov A."/>
            <person name="Andreopoulos B."/>
            <person name="Baker S."/>
            <person name="Barry K."/>
            <person name="Bills G."/>
            <person name="Bluhm B."/>
            <person name="Cannon C."/>
            <person name="Castanera R."/>
            <person name="Culley D."/>
            <person name="Daum C."/>
            <person name="Ezra D."/>
            <person name="Gonzalez J."/>
            <person name="Henrissat B."/>
            <person name="Kuo A."/>
            <person name="Liang C."/>
            <person name="Lipzen A."/>
            <person name="Lutzoni F."/>
            <person name="Magnuson J."/>
            <person name="Mondo S."/>
            <person name="Nolan M."/>
            <person name="Ohm R."/>
            <person name="Pangilinan J."/>
            <person name="Park H.-J."/>
            <person name="Ramirez L."/>
            <person name="Alfaro M."/>
            <person name="Sun H."/>
            <person name="Tritt A."/>
            <person name="Yoshinaga Y."/>
            <person name="Zwiers L.-H."/>
            <person name="Turgeon B."/>
            <person name="Goodwin S."/>
            <person name="Spatafora J."/>
            <person name="Crous P."/>
            <person name="Grigoriev I."/>
        </authorList>
    </citation>
    <scope>NUCLEOTIDE SEQUENCE</scope>
    <source>
        <strain evidence="8">CBS 116435</strain>
    </source>
</reference>